<dbReference type="Proteomes" id="UP000299102">
    <property type="component" value="Unassembled WGS sequence"/>
</dbReference>
<reference evidence="3 4" key="1">
    <citation type="journal article" date="2019" name="Commun. Biol.">
        <title>The bagworm genome reveals a unique fibroin gene that provides high tensile strength.</title>
        <authorList>
            <person name="Kono N."/>
            <person name="Nakamura H."/>
            <person name="Ohtoshi R."/>
            <person name="Tomita M."/>
            <person name="Numata K."/>
            <person name="Arakawa K."/>
        </authorList>
    </citation>
    <scope>NUCLEOTIDE SEQUENCE [LARGE SCALE GENOMIC DNA]</scope>
</reference>
<evidence type="ECO:0000256" key="1">
    <source>
        <dbReference type="SAM" id="MobiDB-lite"/>
    </source>
</evidence>
<feature type="region of interest" description="Disordered" evidence="1">
    <location>
        <begin position="87"/>
        <end position="138"/>
    </location>
</feature>
<dbReference type="AlphaFoldDB" id="A0A4C1VN25"/>
<accession>A0A4C1VN25</accession>
<evidence type="ECO:0000256" key="2">
    <source>
        <dbReference type="SAM" id="SignalP"/>
    </source>
</evidence>
<evidence type="ECO:0000313" key="4">
    <source>
        <dbReference type="Proteomes" id="UP000299102"/>
    </source>
</evidence>
<keyword evidence="4" id="KW-1185">Reference proteome</keyword>
<gene>
    <name evidence="3" type="ORF">EVAR_88303_1</name>
</gene>
<proteinExistence type="predicted"/>
<keyword evidence="2" id="KW-0732">Signal</keyword>
<feature type="signal peptide" evidence="2">
    <location>
        <begin position="1"/>
        <end position="26"/>
    </location>
</feature>
<dbReference type="EMBL" id="BGZK01000371">
    <property type="protein sequence ID" value="GBP39802.1"/>
    <property type="molecule type" value="Genomic_DNA"/>
</dbReference>
<protein>
    <recommendedName>
        <fullName evidence="5">Secreted protein</fullName>
    </recommendedName>
</protein>
<name>A0A4C1VN25_EUMVA</name>
<evidence type="ECO:0000313" key="3">
    <source>
        <dbReference type="EMBL" id="GBP39802.1"/>
    </source>
</evidence>
<comment type="caution">
    <text evidence="3">The sequence shown here is derived from an EMBL/GenBank/DDBJ whole genome shotgun (WGS) entry which is preliminary data.</text>
</comment>
<evidence type="ECO:0008006" key="5">
    <source>
        <dbReference type="Google" id="ProtNLM"/>
    </source>
</evidence>
<organism evidence="3 4">
    <name type="scientific">Eumeta variegata</name>
    <name type="common">Bagworm moth</name>
    <name type="synonym">Eumeta japonica</name>
    <dbReference type="NCBI Taxonomy" id="151549"/>
    <lineage>
        <taxon>Eukaryota</taxon>
        <taxon>Metazoa</taxon>
        <taxon>Ecdysozoa</taxon>
        <taxon>Arthropoda</taxon>
        <taxon>Hexapoda</taxon>
        <taxon>Insecta</taxon>
        <taxon>Pterygota</taxon>
        <taxon>Neoptera</taxon>
        <taxon>Endopterygota</taxon>
        <taxon>Lepidoptera</taxon>
        <taxon>Glossata</taxon>
        <taxon>Ditrysia</taxon>
        <taxon>Tineoidea</taxon>
        <taxon>Psychidae</taxon>
        <taxon>Oiketicinae</taxon>
        <taxon>Eumeta</taxon>
    </lineage>
</organism>
<feature type="chain" id="PRO_5020035220" description="Secreted protein" evidence="2">
    <location>
        <begin position="27"/>
        <end position="138"/>
    </location>
</feature>
<sequence length="138" mass="15215">MLMNSGATATVRSLTFLPVLFHQSLCVHNCKSRNLWPSRSATRTGRGGRGVRETHSSNVRRDVRATCFCAFPIPDLRHAAEPAIRSVAPDRLLNKGNKTSSRPSEFRSERRPTRASPASFRRITPDADGGPGRATVIF</sequence>